<dbReference type="Pfam" id="PF17389">
    <property type="entry name" value="Bac_rhamnosid6H"/>
    <property type="match status" value="1"/>
</dbReference>
<name>A0A060CH54_9MICO</name>
<dbReference type="InterPro" id="IPR035396">
    <property type="entry name" value="Bac_rhamnosid6H"/>
</dbReference>
<dbReference type="EMBL" id="KF128622">
    <property type="protein sequence ID" value="AIA95988.1"/>
    <property type="molecule type" value="Genomic_DNA"/>
</dbReference>
<reference evidence="2" key="1">
    <citation type="journal article" date="2013" name="Environ. Microbiol.">
        <title>Seasonally variable intestinal metagenomes of the red palm weevil (Rhynchophorus ferrugineus).</title>
        <authorList>
            <person name="Jia S."/>
            <person name="Zhang X."/>
            <person name="Zhang G."/>
            <person name="Yin A."/>
            <person name="Zhang S."/>
            <person name="Li F."/>
            <person name="Wang L."/>
            <person name="Zhao D."/>
            <person name="Yun Q."/>
            <person name="Tala"/>
            <person name="Wang J."/>
            <person name="Sun G."/>
            <person name="Baabdullah M."/>
            <person name="Yu X."/>
            <person name="Hu S."/>
            <person name="Al-Mssallem I.S."/>
            <person name="Yu J."/>
        </authorList>
    </citation>
    <scope>NUCLEOTIDE SEQUENCE</scope>
</reference>
<feature type="domain" description="Alpha-L-rhamnosidase six-hairpin glycosidase" evidence="1">
    <location>
        <begin position="2"/>
        <end position="57"/>
    </location>
</feature>
<evidence type="ECO:0000313" key="2">
    <source>
        <dbReference type="EMBL" id="AIA95988.1"/>
    </source>
</evidence>
<organism evidence="2">
    <name type="scientific">uncultured Clavibacter sp</name>
    <dbReference type="NCBI Taxonomy" id="378178"/>
    <lineage>
        <taxon>Bacteria</taxon>
        <taxon>Bacillati</taxon>
        <taxon>Actinomycetota</taxon>
        <taxon>Actinomycetes</taxon>
        <taxon>Micrococcales</taxon>
        <taxon>Microbacteriaceae</taxon>
        <taxon>Clavibacter</taxon>
        <taxon>environmental samples</taxon>
    </lineage>
</organism>
<accession>A0A060CH54</accession>
<proteinExistence type="predicted"/>
<dbReference type="GO" id="GO:0005975">
    <property type="term" value="P:carbohydrate metabolic process"/>
    <property type="evidence" value="ECO:0007669"/>
    <property type="project" value="InterPro"/>
</dbReference>
<dbReference type="Gene3D" id="1.50.10.10">
    <property type="match status" value="1"/>
</dbReference>
<dbReference type="InterPro" id="IPR012341">
    <property type="entry name" value="6hp_glycosidase-like_sf"/>
</dbReference>
<sequence length="59" mass="6788">MASEQDLKHGVPQVVPDIVNQDGTAFWGDVATILPWRLYQTYGNLAQLREHYPIMTRMD</sequence>
<dbReference type="AlphaFoldDB" id="A0A060CH54"/>
<evidence type="ECO:0000259" key="1">
    <source>
        <dbReference type="Pfam" id="PF17389"/>
    </source>
</evidence>
<protein>
    <submittedName>
        <fullName evidence="2">Bac_rhamnosid</fullName>
    </submittedName>
</protein>